<dbReference type="Gene3D" id="3.90.190.10">
    <property type="entry name" value="Protein tyrosine phosphatase superfamily"/>
    <property type="match status" value="1"/>
</dbReference>
<dbReference type="AlphaFoldDB" id="A0A3P7R2Q9"/>
<keyword evidence="3" id="KW-1185">Reference proteome</keyword>
<dbReference type="GO" id="GO:0099560">
    <property type="term" value="P:synaptic membrane adhesion"/>
    <property type="evidence" value="ECO:0007669"/>
    <property type="project" value="TreeGrafter"/>
</dbReference>
<dbReference type="EMBL" id="UYRU01087367">
    <property type="protein sequence ID" value="VDN35619.1"/>
    <property type="molecule type" value="Genomic_DNA"/>
</dbReference>
<evidence type="ECO:0000313" key="3">
    <source>
        <dbReference type="Proteomes" id="UP000281553"/>
    </source>
</evidence>
<dbReference type="PROSITE" id="PS50055">
    <property type="entry name" value="TYR_PHOSPHATASE_PTP"/>
    <property type="match status" value="1"/>
</dbReference>
<dbReference type="GO" id="GO:0004725">
    <property type="term" value="F:protein tyrosine phosphatase activity"/>
    <property type="evidence" value="ECO:0007669"/>
    <property type="project" value="InterPro"/>
</dbReference>
<feature type="domain" description="Tyrosine-protein phosphatase" evidence="1">
    <location>
        <begin position="28"/>
        <end position="143"/>
    </location>
</feature>
<proteinExistence type="predicted"/>
<dbReference type="PANTHER" id="PTHR19134:SF542">
    <property type="entry name" value="RECEPTOR-TYPE TYROSINE-PROTEIN PHOSPHATASE S"/>
    <property type="match status" value="1"/>
</dbReference>
<reference evidence="2 3" key="1">
    <citation type="submission" date="2018-11" db="EMBL/GenBank/DDBJ databases">
        <authorList>
            <consortium name="Pathogen Informatics"/>
        </authorList>
    </citation>
    <scope>NUCLEOTIDE SEQUENCE [LARGE SCALE GENOMIC DNA]</scope>
</reference>
<evidence type="ECO:0000313" key="2">
    <source>
        <dbReference type="EMBL" id="VDN35619.1"/>
    </source>
</evidence>
<dbReference type="InterPro" id="IPR029021">
    <property type="entry name" value="Prot-tyrosine_phosphatase-like"/>
</dbReference>
<sequence length="143" mass="16728">MRYPSHSIPVEGMIDHVNLLKKDNSRLMASEFESIDPGGQFTWEVSSRPENRSKNRYANVVAYDHSRIVLQKIDGISDSDYINANYLDGYHRKNMYIATQGPLPNTIADFWRMVWEQRSSIIVAMTRLEERTRIKCEQYWPAV</sequence>
<dbReference type="SUPFAM" id="SSF52799">
    <property type="entry name" value="(Phosphotyrosine protein) phosphatases II"/>
    <property type="match status" value="1"/>
</dbReference>
<dbReference type="SMART" id="SM00194">
    <property type="entry name" value="PTPc"/>
    <property type="match status" value="1"/>
</dbReference>
<dbReference type="InterPro" id="IPR050348">
    <property type="entry name" value="Protein-Tyr_Phosphatase"/>
</dbReference>
<dbReference type="PANTHER" id="PTHR19134">
    <property type="entry name" value="RECEPTOR-TYPE TYROSINE-PROTEIN PHOSPHATASE"/>
    <property type="match status" value="1"/>
</dbReference>
<name>A0A3P7R2Q9_DIBLA</name>
<dbReference type="PRINTS" id="PR00700">
    <property type="entry name" value="PRTYPHPHTASE"/>
</dbReference>
<dbReference type="Proteomes" id="UP000281553">
    <property type="component" value="Unassembled WGS sequence"/>
</dbReference>
<protein>
    <recommendedName>
        <fullName evidence="1">Tyrosine-protein phosphatase domain-containing protein</fullName>
    </recommendedName>
</protein>
<dbReference type="InterPro" id="IPR000242">
    <property type="entry name" value="PTP_cat"/>
</dbReference>
<accession>A0A3P7R2Q9</accession>
<dbReference type="Pfam" id="PF00102">
    <property type="entry name" value="Y_phosphatase"/>
    <property type="match status" value="1"/>
</dbReference>
<gene>
    <name evidence="2" type="ORF">DILT_LOCUS16821</name>
</gene>
<organism evidence="2 3">
    <name type="scientific">Dibothriocephalus latus</name>
    <name type="common">Fish tapeworm</name>
    <name type="synonym">Diphyllobothrium latum</name>
    <dbReference type="NCBI Taxonomy" id="60516"/>
    <lineage>
        <taxon>Eukaryota</taxon>
        <taxon>Metazoa</taxon>
        <taxon>Spiralia</taxon>
        <taxon>Lophotrochozoa</taxon>
        <taxon>Platyhelminthes</taxon>
        <taxon>Cestoda</taxon>
        <taxon>Eucestoda</taxon>
        <taxon>Diphyllobothriidea</taxon>
        <taxon>Diphyllobothriidae</taxon>
        <taxon>Dibothriocephalus</taxon>
    </lineage>
</organism>
<feature type="non-terminal residue" evidence="2">
    <location>
        <position position="143"/>
    </location>
</feature>
<dbReference type="OrthoDB" id="6272991at2759"/>
<evidence type="ECO:0000259" key="1">
    <source>
        <dbReference type="PROSITE" id="PS50055"/>
    </source>
</evidence>